<evidence type="ECO:0000313" key="3">
    <source>
        <dbReference type="Proteomes" id="UP000291404"/>
    </source>
</evidence>
<protein>
    <submittedName>
        <fullName evidence="2">Uncharacterized protein</fullName>
    </submittedName>
</protein>
<dbReference type="EMBL" id="PITI01002966">
    <property type="protein sequence ID" value="TBT97352.1"/>
    <property type="molecule type" value="Genomic_DNA"/>
</dbReference>
<organism evidence="2 3">
    <name type="scientific">Hamiltosporidium magnivora</name>
    <dbReference type="NCBI Taxonomy" id="148818"/>
    <lineage>
        <taxon>Eukaryota</taxon>
        <taxon>Fungi</taxon>
        <taxon>Fungi incertae sedis</taxon>
        <taxon>Microsporidia</taxon>
        <taxon>Dubosqiidae</taxon>
        <taxon>Hamiltosporidium</taxon>
    </lineage>
</organism>
<reference evidence="2 3" key="1">
    <citation type="submission" date="2017-12" db="EMBL/GenBank/DDBJ databases">
        <authorList>
            <person name="Pombert J.-F."/>
            <person name="Haag K.L."/>
            <person name="Ebert D."/>
        </authorList>
    </citation>
    <scope>NUCLEOTIDE SEQUENCE [LARGE SCALE GENOMIC DNA]</scope>
    <source>
        <strain evidence="2">BE-OM-2</strain>
    </source>
</reference>
<name>A0A4Q9KWG9_9MICR</name>
<dbReference type="VEuPathDB" id="MicrosporidiaDB:CWI36_2274p0010"/>
<dbReference type="Proteomes" id="UP000291404">
    <property type="component" value="Unassembled WGS sequence"/>
</dbReference>
<sequence length="80" mass="9864">TSKTFYLRVITEESNDMIVILRSMDQKYFIIKDVSSSNYELRKLYFFDENRNIQHQDKTYNLKELFDYLVFEKHIYICMS</sequence>
<evidence type="ECO:0000313" key="2">
    <source>
        <dbReference type="EMBL" id="TBT98690.1"/>
    </source>
</evidence>
<dbReference type="AlphaFoldDB" id="A0A4Q9KWG9"/>
<accession>A0A4Q9KWG9</accession>
<feature type="non-terminal residue" evidence="2">
    <location>
        <position position="1"/>
    </location>
</feature>
<dbReference type="VEuPathDB" id="MicrosporidiaDB:CWI39_0254p0020"/>
<comment type="caution">
    <text evidence="2">The sequence shown here is derived from an EMBL/GenBank/DDBJ whole genome shotgun (WGS) entry which is preliminary data.</text>
</comment>
<dbReference type="VEuPathDB" id="MicrosporidiaDB:CWI36_2966p0010"/>
<gene>
    <name evidence="2" type="ORF">CWI36_2274p0010</name>
    <name evidence="1" type="ORF">CWI36_2966p0010</name>
</gene>
<evidence type="ECO:0000313" key="1">
    <source>
        <dbReference type="EMBL" id="TBT97352.1"/>
    </source>
</evidence>
<proteinExistence type="predicted"/>
<keyword evidence="3" id="KW-1185">Reference proteome</keyword>
<dbReference type="EMBL" id="PITI01002274">
    <property type="protein sequence ID" value="TBT98690.1"/>
    <property type="molecule type" value="Genomic_DNA"/>
</dbReference>